<keyword evidence="4" id="KW-0813">Transport</keyword>
<evidence type="ECO:0000256" key="7">
    <source>
        <dbReference type="ARBA" id="ARBA00022927"/>
    </source>
</evidence>
<feature type="region of interest" description="Disordered" evidence="11">
    <location>
        <begin position="177"/>
        <end position="211"/>
    </location>
</feature>
<keyword evidence="7" id="KW-0653">Protein transport</keyword>
<dbReference type="OrthoDB" id="5227681at2759"/>
<dbReference type="Proteomes" id="UP000594262">
    <property type="component" value="Unplaced"/>
</dbReference>
<feature type="compositionally biased region" description="Low complexity" evidence="11">
    <location>
        <begin position="189"/>
        <end position="211"/>
    </location>
</feature>
<evidence type="ECO:0000256" key="10">
    <source>
        <dbReference type="ARBA" id="ARBA00029433"/>
    </source>
</evidence>
<comment type="similarity">
    <text evidence="3">Belongs to the sorting nexin family.</text>
</comment>
<dbReference type="RefSeq" id="XP_066927526.1">
    <property type="nucleotide sequence ID" value="XM_067071425.1"/>
</dbReference>
<dbReference type="InterPro" id="IPR036871">
    <property type="entry name" value="PX_dom_sf"/>
</dbReference>
<organism evidence="13 14">
    <name type="scientific">Clytia hemisphaerica</name>
    <dbReference type="NCBI Taxonomy" id="252671"/>
    <lineage>
        <taxon>Eukaryota</taxon>
        <taxon>Metazoa</taxon>
        <taxon>Cnidaria</taxon>
        <taxon>Hydrozoa</taxon>
        <taxon>Hydroidolina</taxon>
        <taxon>Leptothecata</taxon>
        <taxon>Obeliida</taxon>
        <taxon>Clytiidae</taxon>
        <taxon>Clytia</taxon>
    </lineage>
</organism>
<dbReference type="InterPro" id="IPR043544">
    <property type="entry name" value="SNX10/11"/>
</dbReference>
<evidence type="ECO:0000313" key="14">
    <source>
        <dbReference type="Proteomes" id="UP000594262"/>
    </source>
</evidence>
<name>A0A7M5X7Q5_9CNID</name>
<dbReference type="GO" id="GO:1901981">
    <property type="term" value="F:phosphatidylinositol phosphate binding"/>
    <property type="evidence" value="ECO:0007669"/>
    <property type="project" value="TreeGrafter"/>
</dbReference>
<dbReference type="Gene3D" id="3.30.1520.10">
    <property type="entry name" value="Phox-like domain"/>
    <property type="match status" value="1"/>
</dbReference>
<keyword evidence="6" id="KW-0967">Endosome</keyword>
<dbReference type="GO" id="GO:0005768">
    <property type="term" value="C:endosome"/>
    <property type="evidence" value="ECO:0007669"/>
    <property type="project" value="UniProtKB-SubCell"/>
</dbReference>
<proteinExistence type="inferred from homology"/>
<evidence type="ECO:0000256" key="4">
    <source>
        <dbReference type="ARBA" id="ARBA00022448"/>
    </source>
</evidence>
<evidence type="ECO:0000313" key="13">
    <source>
        <dbReference type="EnsemblMetazoa" id="CLYHEMP018555.1"/>
    </source>
</evidence>
<comment type="subcellular location">
    <subcellularLocation>
        <location evidence="2">Cytoplasm</location>
    </subcellularLocation>
    <subcellularLocation>
        <location evidence="10">Endomembrane system</location>
        <topology evidence="10">Peripheral membrane protein</topology>
        <orientation evidence="10">Cytoplasmic side</orientation>
    </subcellularLocation>
    <subcellularLocation>
        <location evidence="1">Endosome</location>
    </subcellularLocation>
</comment>
<dbReference type="GeneID" id="136814992"/>
<evidence type="ECO:0000256" key="5">
    <source>
        <dbReference type="ARBA" id="ARBA00022490"/>
    </source>
</evidence>
<dbReference type="PANTHER" id="PTHR46209:SF3">
    <property type="entry name" value="PX DOMAIN-CONTAINING PROTEIN"/>
    <property type="match status" value="1"/>
</dbReference>
<keyword evidence="8" id="KW-0446">Lipid-binding</keyword>
<evidence type="ECO:0000256" key="11">
    <source>
        <dbReference type="SAM" id="MobiDB-lite"/>
    </source>
</evidence>
<evidence type="ECO:0000259" key="12">
    <source>
        <dbReference type="PROSITE" id="PS50195"/>
    </source>
</evidence>
<dbReference type="EnsemblMetazoa" id="CLYHEMT018555.1">
    <property type="protein sequence ID" value="CLYHEMP018555.1"/>
    <property type="gene ID" value="CLYHEMG018555"/>
</dbReference>
<evidence type="ECO:0000256" key="9">
    <source>
        <dbReference type="ARBA" id="ARBA00023136"/>
    </source>
</evidence>
<dbReference type="PROSITE" id="PS50195">
    <property type="entry name" value="PX"/>
    <property type="match status" value="1"/>
</dbReference>
<dbReference type="GO" id="GO:0016050">
    <property type="term" value="P:vesicle organization"/>
    <property type="evidence" value="ECO:0007669"/>
    <property type="project" value="TreeGrafter"/>
</dbReference>
<feature type="region of interest" description="Disordered" evidence="11">
    <location>
        <begin position="252"/>
        <end position="302"/>
    </location>
</feature>
<sequence length="302" mass="34293">MAGYDHSKGIGIKEITVVEVRNPIVQHEGSLKQFTDYEVCIKTTSKAFIIPQSSVRRRYSDFVWLKKWLEKQNDAFSRVRTPKMPPKKLMGKTDPDFIQARMRGLQKFLRKIIEHNVFLSDKALHLFLQSTMKVKQIECYLVGNSTKEFVDNSDALVSHFEAEKKQTTQSVLHSISESLPIEQNDDNQSESSRSRAASSYGKSPSYSASSISTNSLLDSFEAISVSDCEANDREELTSVAVIEHLKIKQLVRESENKEESDADSLKGMQEDEKNFDLLDDEPVKDKNNGSQNSLAECDRQDK</sequence>
<dbReference type="Pfam" id="PF00787">
    <property type="entry name" value="PX"/>
    <property type="match status" value="1"/>
</dbReference>
<evidence type="ECO:0000256" key="8">
    <source>
        <dbReference type="ARBA" id="ARBA00023121"/>
    </source>
</evidence>
<keyword evidence="5" id="KW-0963">Cytoplasm</keyword>
<dbReference type="PANTHER" id="PTHR46209">
    <property type="entry name" value="PX DOMAIN-CONTAINING PROTEIN"/>
    <property type="match status" value="1"/>
</dbReference>
<feature type="domain" description="PX" evidence="12">
    <location>
        <begin position="15"/>
        <end position="134"/>
    </location>
</feature>
<dbReference type="AlphaFoldDB" id="A0A7M5X7Q5"/>
<dbReference type="InterPro" id="IPR001683">
    <property type="entry name" value="PX_dom"/>
</dbReference>
<evidence type="ECO:0000256" key="3">
    <source>
        <dbReference type="ARBA" id="ARBA00010883"/>
    </source>
</evidence>
<keyword evidence="9" id="KW-0472">Membrane</keyword>
<evidence type="ECO:0000256" key="1">
    <source>
        <dbReference type="ARBA" id="ARBA00004177"/>
    </source>
</evidence>
<dbReference type="SMART" id="SM00312">
    <property type="entry name" value="PX"/>
    <property type="match status" value="1"/>
</dbReference>
<evidence type="ECO:0000256" key="6">
    <source>
        <dbReference type="ARBA" id="ARBA00022753"/>
    </source>
</evidence>
<dbReference type="SUPFAM" id="SSF64268">
    <property type="entry name" value="PX domain"/>
    <property type="match status" value="1"/>
</dbReference>
<dbReference type="GO" id="GO:0006886">
    <property type="term" value="P:intracellular protein transport"/>
    <property type="evidence" value="ECO:0007669"/>
    <property type="project" value="InterPro"/>
</dbReference>
<evidence type="ECO:0000256" key="2">
    <source>
        <dbReference type="ARBA" id="ARBA00004496"/>
    </source>
</evidence>
<keyword evidence="14" id="KW-1185">Reference proteome</keyword>
<accession>A0A7M5X7Q5</accession>
<protein>
    <recommendedName>
        <fullName evidence="12">PX domain-containing protein</fullName>
    </recommendedName>
</protein>
<reference evidence="13" key="1">
    <citation type="submission" date="2021-01" db="UniProtKB">
        <authorList>
            <consortium name="EnsemblMetazoa"/>
        </authorList>
    </citation>
    <scope>IDENTIFICATION</scope>
</reference>
<feature type="compositionally biased region" description="Basic and acidic residues" evidence="11">
    <location>
        <begin position="268"/>
        <end position="287"/>
    </location>
</feature>